<sequence length="243" mass="26697">MFKAIRNYLIIGTLALLPAVATLYVLKLLFQFIDPTLGITVARILDWVGLVEFPLQLGGLRFETHIPGVGLLLTLGLLILVGMLAKSFFGRQMILFTERIFSRIPIVRGIYSTVKQITNAFGHDATSFKRVVMVEYPRKGLYTLGFYTGVSNDEICRQAGKKVLNIFLPTTPNPTSGWLVLIPEKDVIFLDITVEDGLKYIISGGVVVPPANGRGEPTGVPALQPGDSSDVRIRIKGQGEVRP</sequence>
<dbReference type="InterPro" id="IPR007462">
    <property type="entry name" value="COV1-like"/>
</dbReference>
<evidence type="ECO:0000313" key="3">
    <source>
        <dbReference type="Proteomes" id="UP000237797"/>
    </source>
</evidence>
<comment type="caution">
    <text evidence="2">The sequence shown here is derived from an EMBL/GenBank/DDBJ whole genome shotgun (WGS) entry which is preliminary data.</text>
</comment>
<reference evidence="2 3" key="1">
    <citation type="submission" date="2018-03" db="EMBL/GenBank/DDBJ databases">
        <title>Genomic Encyclopedia of Archaeal and Bacterial Type Strains, Phase II (KMG-II): from individual species to whole genera.</title>
        <authorList>
            <person name="Goeker M."/>
        </authorList>
    </citation>
    <scope>NUCLEOTIDE SEQUENCE [LARGE SCALE GENOMIC DNA]</scope>
    <source>
        <strain evidence="2 3">DSM 44946</strain>
    </source>
</reference>
<dbReference type="RefSeq" id="WP_106344754.1">
    <property type="nucleotide sequence ID" value="NZ_PVNE01000008.1"/>
</dbReference>
<dbReference type="Proteomes" id="UP000237797">
    <property type="component" value="Unassembled WGS sequence"/>
</dbReference>
<protein>
    <submittedName>
        <fullName evidence="2">Putative membrane protein</fullName>
    </submittedName>
</protein>
<keyword evidence="1" id="KW-1133">Transmembrane helix</keyword>
<accession>A0A2T0LFU4</accession>
<organism evidence="2 3">
    <name type="scientific">Planifilum fimeticola</name>
    <dbReference type="NCBI Taxonomy" id="201975"/>
    <lineage>
        <taxon>Bacteria</taxon>
        <taxon>Bacillati</taxon>
        <taxon>Bacillota</taxon>
        <taxon>Bacilli</taxon>
        <taxon>Bacillales</taxon>
        <taxon>Thermoactinomycetaceae</taxon>
        <taxon>Planifilum</taxon>
    </lineage>
</organism>
<gene>
    <name evidence="2" type="ORF">CLV97_10847</name>
</gene>
<keyword evidence="3" id="KW-1185">Reference proteome</keyword>
<dbReference type="AlphaFoldDB" id="A0A2T0LFU4"/>
<proteinExistence type="predicted"/>
<evidence type="ECO:0000313" key="2">
    <source>
        <dbReference type="EMBL" id="PRX41117.1"/>
    </source>
</evidence>
<feature type="transmembrane region" description="Helical" evidence="1">
    <location>
        <begin position="65"/>
        <end position="85"/>
    </location>
</feature>
<name>A0A2T0LFU4_9BACL</name>
<dbReference type="PANTHER" id="PTHR31876">
    <property type="entry name" value="COV-LIKE PROTEIN 1"/>
    <property type="match status" value="1"/>
</dbReference>
<dbReference type="EMBL" id="PVNE01000008">
    <property type="protein sequence ID" value="PRX41117.1"/>
    <property type="molecule type" value="Genomic_DNA"/>
</dbReference>
<evidence type="ECO:0000256" key="1">
    <source>
        <dbReference type="SAM" id="Phobius"/>
    </source>
</evidence>
<dbReference type="PANTHER" id="PTHR31876:SF26">
    <property type="entry name" value="PROTEIN LIKE COV 2"/>
    <property type="match status" value="1"/>
</dbReference>
<dbReference type="OrthoDB" id="9780267at2"/>
<keyword evidence="1" id="KW-0812">Transmembrane</keyword>
<keyword evidence="1" id="KW-0472">Membrane</keyword>
<feature type="transmembrane region" description="Helical" evidence="1">
    <location>
        <begin position="7"/>
        <end position="26"/>
    </location>
</feature>
<dbReference type="Pfam" id="PF04367">
    <property type="entry name" value="DUF502"/>
    <property type="match status" value="1"/>
</dbReference>